<keyword evidence="1 3" id="KW-0575">Peroxidase</keyword>
<keyword evidence="6" id="KW-1185">Reference proteome</keyword>
<dbReference type="Pfam" id="PF08534">
    <property type="entry name" value="Redoxin"/>
    <property type="match status" value="1"/>
</dbReference>
<dbReference type="InterPro" id="IPR036249">
    <property type="entry name" value="Thioredoxin-like_sf"/>
</dbReference>
<dbReference type="RefSeq" id="WP_270078856.1">
    <property type="nucleotide sequence ID" value="NZ_CP115174.1"/>
</dbReference>
<dbReference type="InterPro" id="IPR013740">
    <property type="entry name" value="Redoxin"/>
</dbReference>
<keyword evidence="2 3" id="KW-0560">Oxidoreductase</keyword>
<comment type="similarity">
    <text evidence="3">Belongs to the peroxiredoxin family. Prx5 subfamily.</text>
</comment>
<dbReference type="Gene3D" id="3.40.30.10">
    <property type="entry name" value="Glutaredoxin"/>
    <property type="match status" value="1"/>
</dbReference>
<evidence type="ECO:0000259" key="4">
    <source>
        <dbReference type="PROSITE" id="PS51352"/>
    </source>
</evidence>
<evidence type="ECO:0000256" key="1">
    <source>
        <dbReference type="ARBA" id="ARBA00022559"/>
    </source>
</evidence>
<evidence type="ECO:0000313" key="6">
    <source>
        <dbReference type="Proteomes" id="UP001210865"/>
    </source>
</evidence>
<protein>
    <recommendedName>
        <fullName evidence="3">Glutathione-dependent peroxiredoxin</fullName>
        <ecNumber evidence="3">1.11.1.27</ecNumber>
    </recommendedName>
</protein>
<gene>
    <name evidence="5" type="ORF">PBT88_09035</name>
</gene>
<evidence type="ECO:0000256" key="2">
    <source>
        <dbReference type="ARBA" id="ARBA00023002"/>
    </source>
</evidence>
<dbReference type="Proteomes" id="UP001210865">
    <property type="component" value="Chromosome"/>
</dbReference>
<dbReference type="PANTHER" id="PTHR10430">
    <property type="entry name" value="PEROXIREDOXIN"/>
    <property type="match status" value="1"/>
</dbReference>
<evidence type="ECO:0000313" key="5">
    <source>
        <dbReference type="EMBL" id="WBO24227.1"/>
    </source>
</evidence>
<comment type="function">
    <text evidence="3">Thiol-specific peroxidase that catalyzes the reduction of hydrogen peroxide and organic hydroperoxides to water and alcohols, respectively. Plays a role in cell protection against oxidative stress by detoxifying peroxides.</text>
</comment>
<dbReference type="EC" id="1.11.1.27" evidence="3"/>
<dbReference type="CDD" id="cd03013">
    <property type="entry name" value="PRX5_like"/>
    <property type="match status" value="1"/>
</dbReference>
<proteinExistence type="inferred from homology"/>
<dbReference type="InterPro" id="IPR037944">
    <property type="entry name" value="PRX5-like"/>
</dbReference>
<dbReference type="SUPFAM" id="SSF52833">
    <property type="entry name" value="Thioredoxin-like"/>
    <property type="match status" value="1"/>
</dbReference>
<organism evidence="5 6">
    <name type="scientific">Sphingomonas abietis</name>
    <dbReference type="NCBI Taxonomy" id="3012344"/>
    <lineage>
        <taxon>Bacteria</taxon>
        <taxon>Pseudomonadati</taxon>
        <taxon>Pseudomonadota</taxon>
        <taxon>Alphaproteobacteria</taxon>
        <taxon>Sphingomonadales</taxon>
        <taxon>Sphingomonadaceae</taxon>
        <taxon>Sphingomonas</taxon>
    </lineage>
</organism>
<dbReference type="PANTHER" id="PTHR10430:SF16">
    <property type="entry name" value="PEROXIREDOXIN-5, MITOCHONDRIAL"/>
    <property type="match status" value="1"/>
</dbReference>
<evidence type="ECO:0000256" key="3">
    <source>
        <dbReference type="RuleBase" id="RU366011"/>
    </source>
</evidence>
<feature type="domain" description="Thioredoxin" evidence="4">
    <location>
        <begin position="1"/>
        <end position="178"/>
    </location>
</feature>
<keyword evidence="3" id="KW-0676">Redox-active center</keyword>
<accession>A0ABY7NSW5</accession>
<dbReference type="EMBL" id="CP115174">
    <property type="protein sequence ID" value="WBO24227.1"/>
    <property type="molecule type" value="Genomic_DNA"/>
</dbReference>
<keyword evidence="3" id="KW-0049">Antioxidant</keyword>
<dbReference type="PROSITE" id="PS51352">
    <property type="entry name" value="THIOREDOXIN_2"/>
    <property type="match status" value="1"/>
</dbReference>
<reference evidence="5 6" key="1">
    <citation type="submission" date="2022-12" db="EMBL/GenBank/DDBJ databases">
        <title>Sphingomonas abieness sp. nov., an endophytic bacterium isolated from Abies koreana.</title>
        <authorList>
            <person name="Jiang L."/>
            <person name="Lee J."/>
        </authorList>
    </citation>
    <scope>NUCLEOTIDE SEQUENCE [LARGE SCALE GENOMIC DNA]</scope>
    <source>
        <strain evidence="6">PAMB 00755</strain>
    </source>
</reference>
<dbReference type="InterPro" id="IPR013766">
    <property type="entry name" value="Thioredoxin_domain"/>
</dbReference>
<name>A0ABY7NSW5_9SPHN</name>
<comment type="catalytic activity">
    <reaction evidence="3">
        <text>a hydroperoxide + 2 glutathione = an alcohol + glutathione disulfide + H2O</text>
        <dbReference type="Rhea" id="RHEA:62632"/>
        <dbReference type="ChEBI" id="CHEBI:15377"/>
        <dbReference type="ChEBI" id="CHEBI:30879"/>
        <dbReference type="ChEBI" id="CHEBI:35924"/>
        <dbReference type="ChEBI" id="CHEBI:57925"/>
        <dbReference type="ChEBI" id="CHEBI:58297"/>
        <dbReference type="EC" id="1.11.1.27"/>
    </reaction>
</comment>
<sequence length="179" mass="20109">MLGRTVPDVTLKTRVRDDSIGGDNPFRWQDVSTGDLFRGKRSVVFSLPGAFTPTCSNEQCPAFERMYDDMRAAGVDEVYCLSVNDAFVMYQWGLKLGVEKVKLLPDGSADFTRRMGMLIRKDHVGFGARSWRYSMVVDDDDIVAWNEEPGINDAGLDDDPYGETKPEKIMAWLAANPKK</sequence>